<dbReference type="RefSeq" id="XP_022740564.1">
    <property type="nucleotide sequence ID" value="XM_022884829.1"/>
</dbReference>
<dbReference type="Pfam" id="PF25042">
    <property type="entry name" value="DUF7787"/>
    <property type="match status" value="1"/>
</dbReference>
<dbReference type="GeneID" id="111292435"/>
<evidence type="ECO:0000259" key="1">
    <source>
        <dbReference type="Pfam" id="PF25042"/>
    </source>
</evidence>
<dbReference type="PANTHER" id="PTHR35096">
    <property type="entry name" value="BNAA08G28570D PROTEIN"/>
    <property type="match status" value="1"/>
</dbReference>
<reference evidence="3 4" key="1">
    <citation type="submission" date="2025-04" db="UniProtKB">
        <authorList>
            <consortium name="RefSeq"/>
        </authorList>
    </citation>
    <scope>IDENTIFICATION</scope>
    <source>
        <tissue evidence="3 4">Fruit stalk</tissue>
    </source>
</reference>
<dbReference type="Proteomes" id="UP000515121">
    <property type="component" value="Unplaced"/>
</dbReference>
<sequence>MESLSSNKASSLPSSRTKRKKQKICLADYIDFLSSHRQLPLTVNFLNQIISIHGFKKLIKVPKKAVRDAVETLDLMDPSRSTLKSSISSSAWLTEEEIIGDLCRLEWQECCVTSIQALNSSTEQQSIPKAKAKRKRRARVSIAEGADSLSSALVSFQSS</sequence>
<keyword evidence="2" id="KW-1185">Reference proteome</keyword>
<dbReference type="PANTHER" id="PTHR35096:SF8">
    <property type="entry name" value="OS03G0308600 PROTEIN"/>
    <property type="match status" value="1"/>
</dbReference>
<feature type="domain" description="DUF7787" evidence="1">
    <location>
        <begin position="20"/>
        <end position="77"/>
    </location>
</feature>
<organism evidence="2 3">
    <name type="scientific">Durio zibethinus</name>
    <name type="common">Durian</name>
    <dbReference type="NCBI Taxonomy" id="66656"/>
    <lineage>
        <taxon>Eukaryota</taxon>
        <taxon>Viridiplantae</taxon>
        <taxon>Streptophyta</taxon>
        <taxon>Embryophyta</taxon>
        <taxon>Tracheophyta</taxon>
        <taxon>Spermatophyta</taxon>
        <taxon>Magnoliopsida</taxon>
        <taxon>eudicotyledons</taxon>
        <taxon>Gunneridae</taxon>
        <taxon>Pentapetalae</taxon>
        <taxon>rosids</taxon>
        <taxon>malvids</taxon>
        <taxon>Malvales</taxon>
        <taxon>Malvaceae</taxon>
        <taxon>Helicteroideae</taxon>
        <taxon>Durio</taxon>
    </lineage>
</organism>
<dbReference type="KEGG" id="dzi:111292435"/>
<dbReference type="AlphaFoldDB" id="A0A6P5YJ67"/>
<evidence type="ECO:0000313" key="3">
    <source>
        <dbReference type="RefSeq" id="XP_022740564.1"/>
    </source>
</evidence>
<gene>
    <name evidence="3 4" type="primary">LOC111292435</name>
</gene>
<accession>A0A6P5YJ67</accession>
<evidence type="ECO:0000313" key="2">
    <source>
        <dbReference type="Proteomes" id="UP000515121"/>
    </source>
</evidence>
<evidence type="ECO:0000313" key="4">
    <source>
        <dbReference type="RefSeq" id="XP_022740565.1"/>
    </source>
</evidence>
<name>A0A6P5YJ67_DURZI</name>
<dbReference type="RefSeq" id="XP_022740565.1">
    <property type="nucleotide sequence ID" value="XM_022884830.1"/>
</dbReference>
<proteinExistence type="predicted"/>
<dbReference type="InterPro" id="IPR056689">
    <property type="entry name" value="DUF7787"/>
</dbReference>
<protein>
    <submittedName>
        <fullName evidence="3 4">Uncharacterized protein LOC111292435</fullName>
    </submittedName>
</protein>
<dbReference type="OrthoDB" id="692230at2759"/>